<keyword evidence="1 2" id="KW-0732">Signal</keyword>
<dbReference type="SMART" id="SM00062">
    <property type="entry name" value="PBPb"/>
    <property type="match status" value="1"/>
</dbReference>
<gene>
    <name evidence="4" type="ORF">OR16_08472</name>
</gene>
<organism evidence="4 5">
    <name type="scientific">Cupriavidus basilensis OR16</name>
    <dbReference type="NCBI Taxonomy" id="1127483"/>
    <lineage>
        <taxon>Bacteria</taxon>
        <taxon>Pseudomonadati</taxon>
        <taxon>Pseudomonadota</taxon>
        <taxon>Betaproteobacteria</taxon>
        <taxon>Burkholderiales</taxon>
        <taxon>Burkholderiaceae</taxon>
        <taxon>Cupriavidus</taxon>
    </lineage>
</organism>
<name>H1S1Z2_9BURK</name>
<evidence type="ECO:0000259" key="3">
    <source>
        <dbReference type="SMART" id="SM00062"/>
    </source>
</evidence>
<dbReference type="PATRIC" id="fig|1127483.3.peg.1699"/>
<proteinExistence type="predicted"/>
<dbReference type="SUPFAM" id="SSF53850">
    <property type="entry name" value="Periplasmic binding protein-like II"/>
    <property type="match status" value="1"/>
</dbReference>
<sequence>MKMSLFKFGLVLIAAALTACASLQNDGSSAAARQQLAPTGKVRVAISVGPTANTFRATLDPSTNRPRGVAVDLANALGEKLGAPVELMMYDNYVELLEAARRNAWDVTFLPFDEERTKVMDYGPAYYRFEFTYLVPSGSAIHVQADVDRPGVRIAVAEGSVTARNRQQALKNATLLRFKTLAEVREQVRAGKVDAAAAGRETLAGLAAQVPGARVLEGSFHVEGVAVAVPKNRPAALEFVSDFIETAKATGVVRRAFDNAGFKDAVVAPAASRP</sequence>
<feature type="signal peptide" evidence="2">
    <location>
        <begin position="1"/>
        <end position="21"/>
    </location>
</feature>
<dbReference type="InterPro" id="IPR001638">
    <property type="entry name" value="Solute-binding_3/MltF_N"/>
</dbReference>
<feature type="domain" description="Solute-binding protein family 3/N-terminal" evidence="3">
    <location>
        <begin position="41"/>
        <end position="264"/>
    </location>
</feature>
<dbReference type="PANTHER" id="PTHR35936:SF17">
    <property type="entry name" value="ARGININE-BINDING EXTRACELLULAR PROTEIN ARTP"/>
    <property type="match status" value="1"/>
</dbReference>
<accession>H1S1Z2</accession>
<evidence type="ECO:0000313" key="4">
    <source>
        <dbReference type="EMBL" id="EHP43486.1"/>
    </source>
</evidence>
<dbReference type="PROSITE" id="PS51257">
    <property type="entry name" value="PROKAR_LIPOPROTEIN"/>
    <property type="match status" value="1"/>
</dbReference>
<dbReference type="Pfam" id="PF00497">
    <property type="entry name" value="SBP_bac_3"/>
    <property type="match status" value="1"/>
</dbReference>
<protein>
    <submittedName>
        <fullName evidence="4">Amino acid ABC transporter substrate-binding protein</fullName>
    </submittedName>
</protein>
<evidence type="ECO:0000313" key="5">
    <source>
        <dbReference type="Proteomes" id="UP000005808"/>
    </source>
</evidence>
<dbReference type="RefSeq" id="WP_006157413.1">
    <property type="nucleotide sequence ID" value="NZ_AHJE01000018.1"/>
</dbReference>
<evidence type="ECO:0000256" key="1">
    <source>
        <dbReference type="ARBA" id="ARBA00022729"/>
    </source>
</evidence>
<dbReference type="Proteomes" id="UP000005808">
    <property type="component" value="Unassembled WGS sequence"/>
</dbReference>
<dbReference type="AlphaFoldDB" id="H1S1Z2"/>
<dbReference type="PANTHER" id="PTHR35936">
    <property type="entry name" value="MEMBRANE-BOUND LYTIC MUREIN TRANSGLYCOSYLASE F"/>
    <property type="match status" value="1"/>
</dbReference>
<comment type="caution">
    <text evidence="4">The sequence shown here is derived from an EMBL/GenBank/DDBJ whole genome shotgun (WGS) entry which is preliminary data.</text>
</comment>
<feature type="chain" id="PRO_5003553443" evidence="2">
    <location>
        <begin position="22"/>
        <end position="274"/>
    </location>
</feature>
<reference evidence="4 5" key="1">
    <citation type="journal article" date="2012" name="J. Bacteriol.">
        <title>De Novo Genome Project of Cupriavidus basilensis OR16.</title>
        <authorList>
            <person name="Cserhati M."/>
            <person name="Kriszt B."/>
            <person name="Szoboszlay S."/>
            <person name="Toth A."/>
            <person name="Szabo I."/>
            <person name="Tancsics A."/>
            <person name="Nagy I."/>
            <person name="Horvath B."/>
            <person name="Nagy I."/>
            <person name="Kukolya J."/>
        </authorList>
    </citation>
    <scope>NUCLEOTIDE SEQUENCE [LARGE SCALE GENOMIC DNA]</scope>
    <source>
        <strain evidence="4 5">OR16</strain>
    </source>
</reference>
<dbReference type="OrthoDB" id="571173at2"/>
<dbReference type="Gene3D" id="3.40.190.10">
    <property type="entry name" value="Periplasmic binding protein-like II"/>
    <property type="match status" value="2"/>
</dbReference>
<dbReference type="EMBL" id="AHJE01000018">
    <property type="protein sequence ID" value="EHP43486.1"/>
    <property type="molecule type" value="Genomic_DNA"/>
</dbReference>
<evidence type="ECO:0000256" key="2">
    <source>
        <dbReference type="SAM" id="SignalP"/>
    </source>
</evidence>